<evidence type="ECO:0000256" key="5">
    <source>
        <dbReference type="ARBA" id="ARBA00022525"/>
    </source>
</evidence>
<dbReference type="EMBL" id="CP059851">
    <property type="protein sequence ID" value="QMW22257.1"/>
    <property type="molecule type" value="Genomic_DNA"/>
</dbReference>
<evidence type="ECO:0000256" key="1">
    <source>
        <dbReference type="ARBA" id="ARBA00004365"/>
    </source>
</evidence>
<evidence type="ECO:0000256" key="6">
    <source>
        <dbReference type="ARBA" id="ARBA00023143"/>
    </source>
</evidence>
<evidence type="ECO:0000259" key="7">
    <source>
        <dbReference type="Pfam" id="PF06429"/>
    </source>
</evidence>
<reference evidence="9 10" key="1">
    <citation type="submission" date="2020-07" db="EMBL/GenBank/DDBJ databases">
        <title>Complete genome sequence for Sandaracinobacter sp. M6.</title>
        <authorList>
            <person name="Tang Y."/>
            <person name="Liu Q."/>
            <person name="Guo Z."/>
            <person name="Lei P."/>
            <person name="Huang B."/>
        </authorList>
    </citation>
    <scope>NUCLEOTIDE SEQUENCE [LARGE SCALE GENOMIC DNA]</scope>
    <source>
        <strain evidence="9 10">M6</strain>
    </source>
</reference>
<dbReference type="InterPro" id="IPR053927">
    <property type="entry name" value="FlgK_helical"/>
</dbReference>
<evidence type="ECO:0000256" key="2">
    <source>
        <dbReference type="ARBA" id="ARBA00004613"/>
    </source>
</evidence>
<comment type="similarity">
    <text evidence="3">Belongs to the flagella basal body rod proteins family.</text>
</comment>
<organism evidence="9 10">
    <name type="scientific">Sandaracinobacteroides saxicola</name>
    <dbReference type="NCBI Taxonomy" id="2759707"/>
    <lineage>
        <taxon>Bacteria</taxon>
        <taxon>Pseudomonadati</taxon>
        <taxon>Pseudomonadota</taxon>
        <taxon>Alphaproteobacteria</taxon>
        <taxon>Sphingomonadales</taxon>
        <taxon>Sphingosinicellaceae</taxon>
        <taxon>Sandaracinobacteroides</taxon>
    </lineage>
</organism>
<dbReference type="PANTHER" id="PTHR30033:SF2">
    <property type="entry name" value="FLAGELLAR HOOK PROTEIN"/>
    <property type="match status" value="1"/>
</dbReference>
<comment type="subcellular location">
    <subcellularLocation>
        <location evidence="1">Bacterial flagellum</location>
    </subcellularLocation>
    <subcellularLocation>
        <location evidence="2">Secreted</location>
    </subcellularLocation>
</comment>
<gene>
    <name evidence="9" type="ORF">H3309_12955</name>
</gene>
<feature type="domain" description="Flagellar basal-body/hook protein C-terminal" evidence="7">
    <location>
        <begin position="651"/>
        <end position="690"/>
    </location>
</feature>
<name>A0A7G5IFW5_9SPHN</name>
<keyword evidence="5" id="KW-0964">Secreted</keyword>
<evidence type="ECO:0000256" key="4">
    <source>
        <dbReference type="ARBA" id="ARBA00016244"/>
    </source>
</evidence>
<dbReference type="Pfam" id="PF06429">
    <property type="entry name" value="Flg_bbr_C"/>
    <property type="match status" value="1"/>
</dbReference>
<protein>
    <recommendedName>
        <fullName evidence="4">Flagellar hook-associated protein 1</fullName>
    </recommendedName>
</protein>
<accession>A0A7G5IFW5</accession>
<keyword evidence="10" id="KW-1185">Reference proteome</keyword>
<feature type="domain" description="Flagellar hook-associated protein FlgK helical" evidence="8">
    <location>
        <begin position="103"/>
        <end position="321"/>
    </location>
</feature>
<evidence type="ECO:0000313" key="10">
    <source>
        <dbReference type="Proteomes" id="UP000515292"/>
    </source>
</evidence>
<evidence type="ECO:0000256" key="3">
    <source>
        <dbReference type="ARBA" id="ARBA00009677"/>
    </source>
</evidence>
<dbReference type="Proteomes" id="UP000515292">
    <property type="component" value="Chromosome"/>
</dbReference>
<dbReference type="Pfam" id="PF22638">
    <property type="entry name" value="FlgK_D1"/>
    <property type="match status" value="1"/>
</dbReference>
<keyword evidence="6" id="KW-0975">Bacterial flagellum</keyword>
<dbReference type="AlphaFoldDB" id="A0A7G5IFW5"/>
<dbReference type="PANTHER" id="PTHR30033">
    <property type="entry name" value="FLAGELLAR HOOK-ASSOCIATED PROTEIN 1"/>
    <property type="match status" value="1"/>
</dbReference>
<sequence length="692" mass="70272">MPLNQVLGAALSGLSAAQAGLRGIAGNIANAQSPGYARAEVRNEALVAGGRGLGVRASEAQRVADRFLDGADITARGEAARTATLNDWLGRAVAFYGSPGQGGGLEDAISAVQAAAVDLAGTALSQGREVFVGRLEESARTVRSTAQGLAQLRMQVDDETGRTVQRINDLLGRVGELNDGVAKALAFGQSVSGLADRRQQALMELGGLVGIRTREDSQGRIQVETLGGQLLIDRHARRIDPASDRFGTGSTVHPELVVRVVGPNGRATNASESLNTAGAGGRLGGLLRLRDIELPRLADGVGLLGDGLKQAVNAAAAEAITMPPMRRLEGAQTGMLASDPHGLTGRVSITVFDADGIVVARSEADSAAQPDMASLVATLNDGLGGHGTVQFVNGRLTLENGLADGGIVMAGGFTADGRTAALAMGINRLLDGPVFGSAVPLIAGAAHGAGPGETLFLAVRDTAGRLLGTAQSEPAADGPMIGDVIAALNRGELAGLGSFALDADGAIRFRQAGTDIALQIDLVADSTQRGATGVGLSDALLIGTGRAGAVAGALKLDPAVVADPTRLAIGSIDHKAAPGMRAVAPANQLATGAYTASLTTVLASDRFDRGSLDLLTGRMIAEGARLAAVAATTASDASARAAEVSARRENFSAVNVDEEMAAMVLLQNSYSASARVVSASRDMLDDLLRMVG</sequence>
<dbReference type="PRINTS" id="PR01005">
    <property type="entry name" value="FLGHOOKAP1"/>
</dbReference>
<dbReference type="InterPro" id="IPR010930">
    <property type="entry name" value="Flg_bb/hook_C_dom"/>
</dbReference>
<dbReference type="InterPro" id="IPR002371">
    <property type="entry name" value="FlgK"/>
</dbReference>
<dbReference type="GO" id="GO:0005576">
    <property type="term" value="C:extracellular region"/>
    <property type="evidence" value="ECO:0007669"/>
    <property type="project" value="UniProtKB-SubCell"/>
</dbReference>
<dbReference type="GO" id="GO:0044780">
    <property type="term" value="P:bacterial-type flagellum assembly"/>
    <property type="evidence" value="ECO:0007669"/>
    <property type="project" value="InterPro"/>
</dbReference>
<evidence type="ECO:0000259" key="8">
    <source>
        <dbReference type="Pfam" id="PF22638"/>
    </source>
</evidence>
<proteinExistence type="inferred from homology"/>
<dbReference type="GO" id="GO:0005198">
    <property type="term" value="F:structural molecule activity"/>
    <property type="evidence" value="ECO:0007669"/>
    <property type="project" value="InterPro"/>
</dbReference>
<evidence type="ECO:0000313" key="9">
    <source>
        <dbReference type="EMBL" id="QMW22257.1"/>
    </source>
</evidence>
<dbReference type="GO" id="GO:0009424">
    <property type="term" value="C:bacterial-type flagellum hook"/>
    <property type="evidence" value="ECO:0007669"/>
    <property type="project" value="InterPro"/>
</dbReference>
<dbReference type="KEGG" id="sand:H3309_12955"/>
<dbReference type="RefSeq" id="WP_182295102.1">
    <property type="nucleotide sequence ID" value="NZ_CP059851.1"/>
</dbReference>